<dbReference type="AlphaFoldDB" id="A0ABD2PXR2"/>
<dbReference type="Gene3D" id="3.40.50.80">
    <property type="entry name" value="Nucleotide-binding domain of ferredoxin-NADP reductase (FNR) module"/>
    <property type="match status" value="1"/>
</dbReference>
<dbReference type="SUPFAM" id="SSF52343">
    <property type="entry name" value="Ferredoxin reductase-like, C-terminal NADP-linked domain"/>
    <property type="match status" value="1"/>
</dbReference>
<gene>
    <name evidence="1" type="ORF">Ciccas_009437</name>
</gene>
<dbReference type="InterPro" id="IPR039261">
    <property type="entry name" value="FNR_nucleotide-bd"/>
</dbReference>
<evidence type="ECO:0000313" key="1">
    <source>
        <dbReference type="EMBL" id="KAL3311980.1"/>
    </source>
</evidence>
<name>A0ABD2PXR2_9PLAT</name>
<organism evidence="1 2">
    <name type="scientific">Cichlidogyrus casuarinus</name>
    <dbReference type="NCBI Taxonomy" id="1844966"/>
    <lineage>
        <taxon>Eukaryota</taxon>
        <taxon>Metazoa</taxon>
        <taxon>Spiralia</taxon>
        <taxon>Lophotrochozoa</taxon>
        <taxon>Platyhelminthes</taxon>
        <taxon>Monogenea</taxon>
        <taxon>Monopisthocotylea</taxon>
        <taxon>Dactylogyridea</taxon>
        <taxon>Ancyrocephalidae</taxon>
        <taxon>Cichlidogyrus</taxon>
    </lineage>
</organism>
<protein>
    <recommendedName>
        <fullName evidence="3">Ferric reductase NAD binding domain-containing protein</fullName>
    </recommendedName>
</protein>
<keyword evidence="2" id="KW-1185">Reference proteome</keyword>
<sequence>MESLAFELYRVCSQEEELVDESARKRKGYLCEEMLRWAGTTGTDALWMICGPPSFCQLALRLCREQLHVAQESILEFQG</sequence>
<evidence type="ECO:0000313" key="2">
    <source>
        <dbReference type="Proteomes" id="UP001626550"/>
    </source>
</evidence>
<dbReference type="EMBL" id="JBJKFK010001929">
    <property type="protein sequence ID" value="KAL3311980.1"/>
    <property type="molecule type" value="Genomic_DNA"/>
</dbReference>
<evidence type="ECO:0008006" key="3">
    <source>
        <dbReference type="Google" id="ProtNLM"/>
    </source>
</evidence>
<accession>A0ABD2PXR2</accession>
<reference evidence="1 2" key="1">
    <citation type="submission" date="2024-11" db="EMBL/GenBank/DDBJ databases">
        <title>Adaptive evolution of stress response genes in parasites aligns with host niche diversity.</title>
        <authorList>
            <person name="Hahn C."/>
            <person name="Resl P."/>
        </authorList>
    </citation>
    <scope>NUCLEOTIDE SEQUENCE [LARGE SCALE GENOMIC DNA]</scope>
    <source>
        <strain evidence="1">EGGRZ-B1_66</strain>
        <tissue evidence="1">Body</tissue>
    </source>
</reference>
<comment type="caution">
    <text evidence="1">The sequence shown here is derived from an EMBL/GenBank/DDBJ whole genome shotgun (WGS) entry which is preliminary data.</text>
</comment>
<proteinExistence type="predicted"/>
<dbReference type="Proteomes" id="UP001626550">
    <property type="component" value="Unassembled WGS sequence"/>
</dbReference>